<reference evidence="2 5" key="1">
    <citation type="journal article" date="2020" name="bioRxiv">
        <title>A rank-normalized archaeal taxonomy based on genome phylogeny resolves widespread incomplete and uneven classifications.</title>
        <authorList>
            <person name="Rinke C."/>
            <person name="Chuvochina M."/>
            <person name="Mussig A.J."/>
            <person name="Chaumeil P.-A."/>
            <person name="Waite D.W."/>
            <person name="Whitman W.B."/>
            <person name="Parks D.H."/>
            <person name="Hugenholtz P."/>
        </authorList>
    </citation>
    <scope>NUCLEOTIDE SEQUENCE</scope>
    <source>
        <strain evidence="2">UBA10036</strain>
    </source>
</reference>
<name>A0A7J4KUE5_9ARCH</name>
<dbReference type="EMBL" id="JAGVWB010000028">
    <property type="protein sequence ID" value="MBS3058548.1"/>
    <property type="molecule type" value="Genomic_DNA"/>
</dbReference>
<evidence type="ECO:0000313" key="2">
    <source>
        <dbReference type="EMBL" id="HIH32769.1"/>
    </source>
</evidence>
<proteinExistence type="predicted"/>
<protein>
    <submittedName>
        <fullName evidence="2">Uncharacterized protein</fullName>
    </submittedName>
</protein>
<dbReference type="Proteomes" id="UP000527315">
    <property type="component" value="Unassembled WGS sequence"/>
</dbReference>
<evidence type="ECO:0000313" key="5">
    <source>
        <dbReference type="Proteomes" id="UP000590964"/>
    </source>
</evidence>
<dbReference type="AlphaFoldDB" id="A0A7J4KUE5"/>
<dbReference type="Proteomes" id="UP000590964">
    <property type="component" value="Unassembled WGS sequence"/>
</dbReference>
<accession>A0A7J4KUE5</accession>
<comment type="caution">
    <text evidence="2">The sequence shown here is derived from an EMBL/GenBank/DDBJ whole genome shotgun (WGS) entry which is preliminary data.</text>
</comment>
<reference evidence="3" key="3">
    <citation type="submission" date="2021-05" db="EMBL/GenBank/DDBJ databases">
        <title>Protein family content uncovers lineage relationships and bacterial pathway maintenance mechanisms in DPANN archaea.</title>
        <authorList>
            <person name="Castelle C.J."/>
            <person name="Meheust R."/>
            <person name="Jaffe A.L."/>
            <person name="Seitz K."/>
            <person name="Gong X."/>
            <person name="Baker B.J."/>
            <person name="Banfield J.F."/>
        </authorList>
    </citation>
    <scope>NUCLEOTIDE SEQUENCE</scope>
    <source>
        <strain evidence="3">RIFCSPLOWO2_01_FULL_43_13</strain>
    </source>
</reference>
<evidence type="ECO:0000313" key="4">
    <source>
        <dbReference type="Proteomes" id="UP000527315"/>
    </source>
</evidence>
<reference evidence="3" key="2">
    <citation type="submission" date="2021-03" db="EMBL/GenBank/DDBJ databases">
        <authorList>
            <person name="Jaffe A."/>
        </authorList>
    </citation>
    <scope>NUCLEOTIDE SEQUENCE</scope>
    <source>
        <strain evidence="3">RIFCSPLOWO2_01_FULL_43_13</strain>
    </source>
</reference>
<evidence type="ECO:0000313" key="3">
    <source>
        <dbReference type="EMBL" id="MBS3058548.1"/>
    </source>
</evidence>
<dbReference type="Proteomes" id="UP000680185">
    <property type="component" value="Unassembled WGS sequence"/>
</dbReference>
<dbReference type="EMBL" id="DUFW01000023">
    <property type="protein sequence ID" value="HIH21327.1"/>
    <property type="molecule type" value="Genomic_DNA"/>
</dbReference>
<sequence length="90" mass="10975">MPSLEKHIQLSRERTGKDFKEVHEWLDGKELNAKERVERHRIVNVQKFLPMVEEKFGREGVREYLQHLQDDYEKDFLLLCYGALKKLKFW</sequence>
<organism evidence="2 4">
    <name type="scientific">Candidatus Iainarchaeum sp</name>
    <dbReference type="NCBI Taxonomy" id="3101447"/>
    <lineage>
        <taxon>Archaea</taxon>
        <taxon>Candidatus Iainarchaeota</taxon>
        <taxon>Candidatus Iainarchaeia</taxon>
        <taxon>Candidatus Iainarchaeales</taxon>
        <taxon>Candidatus Iainarchaeaceae</taxon>
        <taxon>Candidatus Iainarchaeum</taxon>
    </lineage>
</organism>
<evidence type="ECO:0000313" key="1">
    <source>
        <dbReference type="EMBL" id="HIH21327.1"/>
    </source>
</evidence>
<dbReference type="EMBL" id="DUFJ01000021">
    <property type="protein sequence ID" value="HIH32769.1"/>
    <property type="molecule type" value="Genomic_DNA"/>
</dbReference>
<gene>
    <name evidence="1" type="ORF">HA222_01535</name>
    <name evidence="2" type="ORF">HA227_00810</name>
    <name evidence="3" type="ORF">J4478_04060</name>
</gene>